<dbReference type="Pfam" id="PF00887">
    <property type="entry name" value="ACBP"/>
    <property type="match status" value="1"/>
</dbReference>
<evidence type="ECO:0000313" key="7">
    <source>
        <dbReference type="Proteomes" id="UP000237000"/>
    </source>
</evidence>
<dbReference type="PROSITE" id="PS51228">
    <property type="entry name" value="ACB_2"/>
    <property type="match status" value="1"/>
</dbReference>
<feature type="compositionally biased region" description="Basic and acidic residues" evidence="3">
    <location>
        <begin position="350"/>
        <end position="366"/>
    </location>
</feature>
<comment type="caution">
    <text evidence="6">The sequence shown here is derived from an EMBL/GenBank/DDBJ whole genome shotgun (WGS) entry which is preliminary data.</text>
</comment>
<sequence>MELAGELFLTASLALFLSFLVAKLVVMAMAGDVAAGGDSDLKSGAIADDEGVSEVERHEESLRVQGFGSETRVESVEGALDKEVDRLEEIGDELRHHHHHHHHHEEDLGLGERSETVGLPGTIVSEGEVEKALFELDARGVNGGCAGDSVEESSENGGVEDETGVESVTNDVVSPSPGPEEVGDVGGELEGKDEANEVELRGIGDDDDVDDDDWEGIERNELEKDFAAAVKFVESRAEDGGGRLAEAGRDVHMELYGLRKVVMEGPCHEAQPLALDLAAQAKWNSWQRLGNLSPEMAMEQYITILSDKVPGWMEDHFAGEDKQKSSKEEMPNTVAADFSTLLHHPQSSTNERERELESGAEPERVDFTGAPDLENKVWL</sequence>
<organism evidence="6 7">
    <name type="scientific">Trema orientale</name>
    <name type="common">Charcoal tree</name>
    <name type="synonym">Celtis orientalis</name>
    <dbReference type="NCBI Taxonomy" id="63057"/>
    <lineage>
        <taxon>Eukaryota</taxon>
        <taxon>Viridiplantae</taxon>
        <taxon>Streptophyta</taxon>
        <taxon>Embryophyta</taxon>
        <taxon>Tracheophyta</taxon>
        <taxon>Spermatophyta</taxon>
        <taxon>Magnoliopsida</taxon>
        <taxon>eudicotyledons</taxon>
        <taxon>Gunneridae</taxon>
        <taxon>Pentapetalae</taxon>
        <taxon>rosids</taxon>
        <taxon>fabids</taxon>
        <taxon>Rosales</taxon>
        <taxon>Cannabaceae</taxon>
        <taxon>Trema</taxon>
    </lineage>
</organism>
<feature type="domain" description="ACB" evidence="5">
    <location>
        <begin position="222"/>
        <end position="314"/>
    </location>
</feature>
<comment type="similarity">
    <text evidence="1">Belongs to the ACBP family.</text>
</comment>
<accession>A0A2P5EZY0</accession>
<dbReference type="InterPro" id="IPR014352">
    <property type="entry name" value="FERM/acyl-CoA-bd_prot_sf"/>
</dbReference>
<dbReference type="STRING" id="63057.A0A2P5EZY0"/>
<feature type="signal peptide" evidence="4">
    <location>
        <begin position="1"/>
        <end position="30"/>
    </location>
</feature>
<reference evidence="7" key="1">
    <citation type="submission" date="2016-06" db="EMBL/GenBank/DDBJ databases">
        <title>Parallel loss of symbiosis genes in relatives of nitrogen-fixing non-legume Parasponia.</title>
        <authorList>
            <person name="Van Velzen R."/>
            <person name="Holmer R."/>
            <person name="Bu F."/>
            <person name="Rutten L."/>
            <person name="Van Zeijl A."/>
            <person name="Liu W."/>
            <person name="Santuari L."/>
            <person name="Cao Q."/>
            <person name="Sharma T."/>
            <person name="Shen D."/>
            <person name="Roswanjaya Y."/>
            <person name="Wardhani T."/>
            <person name="Kalhor M.S."/>
            <person name="Jansen J."/>
            <person name="Van den Hoogen J."/>
            <person name="Gungor B."/>
            <person name="Hartog M."/>
            <person name="Hontelez J."/>
            <person name="Verver J."/>
            <person name="Yang W.-C."/>
            <person name="Schijlen E."/>
            <person name="Repin R."/>
            <person name="Schilthuizen M."/>
            <person name="Schranz E."/>
            <person name="Heidstra R."/>
            <person name="Miyata K."/>
            <person name="Fedorova E."/>
            <person name="Kohlen W."/>
            <person name="Bisseling T."/>
            <person name="Smit S."/>
            <person name="Geurts R."/>
        </authorList>
    </citation>
    <scope>NUCLEOTIDE SEQUENCE [LARGE SCALE GENOMIC DNA]</scope>
    <source>
        <strain evidence="7">cv. RG33-2</strain>
    </source>
</reference>
<dbReference type="AlphaFoldDB" id="A0A2P5EZY0"/>
<dbReference type="InParanoid" id="A0A2P5EZY0"/>
<proteinExistence type="inferred from homology"/>
<evidence type="ECO:0000256" key="1">
    <source>
        <dbReference type="ARBA" id="ARBA00005567"/>
    </source>
</evidence>
<protein>
    <submittedName>
        <fullName evidence="6">Acyl-CoA-binding protein, ACBP</fullName>
    </submittedName>
</protein>
<keyword evidence="4" id="KW-0732">Signal</keyword>
<dbReference type="SUPFAM" id="SSF47027">
    <property type="entry name" value="Acyl-CoA binding protein"/>
    <property type="match status" value="1"/>
</dbReference>
<dbReference type="OrthoDB" id="1194544at2759"/>
<feature type="chain" id="PRO_5015143171" evidence="4">
    <location>
        <begin position="31"/>
        <end position="379"/>
    </location>
</feature>
<dbReference type="GO" id="GO:0000062">
    <property type="term" value="F:fatty-acyl-CoA binding"/>
    <property type="evidence" value="ECO:0007669"/>
    <property type="project" value="InterPro"/>
</dbReference>
<evidence type="ECO:0000259" key="5">
    <source>
        <dbReference type="PROSITE" id="PS51228"/>
    </source>
</evidence>
<evidence type="ECO:0000313" key="6">
    <source>
        <dbReference type="EMBL" id="PON91087.1"/>
    </source>
</evidence>
<gene>
    <name evidence="6" type="ORF">TorRG33x02_131180</name>
</gene>
<dbReference type="GO" id="GO:0006631">
    <property type="term" value="P:fatty acid metabolic process"/>
    <property type="evidence" value="ECO:0007669"/>
    <property type="project" value="TreeGrafter"/>
</dbReference>
<keyword evidence="7" id="KW-1185">Reference proteome</keyword>
<evidence type="ECO:0000256" key="4">
    <source>
        <dbReference type="SAM" id="SignalP"/>
    </source>
</evidence>
<dbReference type="InterPro" id="IPR000582">
    <property type="entry name" value="Acyl-CoA-binding_protein"/>
</dbReference>
<evidence type="ECO:0000256" key="2">
    <source>
        <dbReference type="ARBA" id="ARBA00023121"/>
    </source>
</evidence>
<feature type="compositionally biased region" description="Acidic residues" evidence="3">
    <location>
        <begin position="149"/>
        <end position="164"/>
    </location>
</feature>
<feature type="region of interest" description="Disordered" evidence="3">
    <location>
        <begin position="144"/>
        <end position="211"/>
    </location>
</feature>
<feature type="region of interest" description="Disordered" evidence="3">
    <location>
        <begin position="341"/>
        <end position="379"/>
    </location>
</feature>
<name>A0A2P5EZY0_TREOI</name>
<dbReference type="EMBL" id="JXTC01000077">
    <property type="protein sequence ID" value="PON91087.1"/>
    <property type="molecule type" value="Genomic_DNA"/>
</dbReference>
<feature type="compositionally biased region" description="Basic and acidic residues" evidence="3">
    <location>
        <begin position="189"/>
        <end position="204"/>
    </location>
</feature>
<dbReference type="FunCoup" id="A0A2P5EZY0">
    <property type="interactions" value="130"/>
</dbReference>
<keyword evidence="2" id="KW-0446">Lipid-binding</keyword>
<dbReference type="Proteomes" id="UP000237000">
    <property type="component" value="Unassembled WGS sequence"/>
</dbReference>
<dbReference type="PANTHER" id="PTHR23310:SF122">
    <property type="entry name" value="ACYL-COA-BINDING DOMAIN-CONTAINING PROTEIN 3"/>
    <property type="match status" value="1"/>
</dbReference>
<dbReference type="PANTHER" id="PTHR23310">
    <property type="entry name" value="ACYL-COA-BINDING PROTEIN, ACBP"/>
    <property type="match status" value="1"/>
</dbReference>
<dbReference type="Gene3D" id="1.20.80.10">
    <property type="match status" value="1"/>
</dbReference>
<dbReference type="InterPro" id="IPR035984">
    <property type="entry name" value="Acyl-CoA-binding_sf"/>
</dbReference>
<evidence type="ECO:0000256" key="3">
    <source>
        <dbReference type="SAM" id="MobiDB-lite"/>
    </source>
</evidence>